<comment type="similarity">
    <text evidence="1">Belongs to the protein disulfide isomerase family.</text>
</comment>
<feature type="signal peptide" evidence="2">
    <location>
        <begin position="1"/>
        <end position="16"/>
    </location>
</feature>
<dbReference type="PROSITE" id="PS51352">
    <property type="entry name" value="THIOREDOXIN_2"/>
    <property type="match status" value="1"/>
</dbReference>
<protein>
    <recommendedName>
        <fullName evidence="3">Thioredoxin domain-containing protein</fullName>
    </recommendedName>
</protein>
<gene>
    <name evidence="4" type="ORF">PPRIM_AZ9-3.1.T0290017</name>
</gene>
<evidence type="ECO:0000313" key="5">
    <source>
        <dbReference type="Proteomes" id="UP000688137"/>
    </source>
</evidence>
<dbReference type="GO" id="GO:0005783">
    <property type="term" value="C:endoplasmic reticulum"/>
    <property type="evidence" value="ECO:0007669"/>
    <property type="project" value="TreeGrafter"/>
</dbReference>
<dbReference type="AlphaFoldDB" id="A0A8S1L268"/>
<dbReference type="EMBL" id="CAJJDM010000028">
    <property type="protein sequence ID" value="CAD8059492.1"/>
    <property type="molecule type" value="Genomic_DNA"/>
</dbReference>
<organism evidence="4 5">
    <name type="scientific">Paramecium primaurelia</name>
    <dbReference type="NCBI Taxonomy" id="5886"/>
    <lineage>
        <taxon>Eukaryota</taxon>
        <taxon>Sar</taxon>
        <taxon>Alveolata</taxon>
        <taxon>Ciliophora</taxon>
        <taxon>Intramacronucleata</taxon>
        <taxon>Oligohymenophorea</taxon>
        <taxon>Peniculida</taxon>
        <taxon>Parameciidae</taxon>
        <taxon>Paramecium</taxon>
    </lineage>
</organism>
<evidence type="ECO:0000313" key="4">
    <source>
        <dbReference type="EMBL" id="CAD8059492.1"/>
    </source>
</evidence>
<evidence type="ECO:0000256" key="2">
    <source>
        <dbReference type="SAM" id="SignalP"/>
    </source>
</evidence>
<dbReference type="GO" id="GO:0006457">
    <property type="term" value="P:protein folding"/>
    <property type="evidence" value="ECO:0007669"/>
    <property type="project" value="TreeGrafter"/>
</dbReference>
<dbReference type="GO" id="GO:0034976">
    <property type="term" value="P:response to endoplasmic reticulum stress"/>
    <property type="evidence" value="ECO:0007669"/>
    <property type="project" value="TreeGrafter"/>
</dbReference>
<comment type="caution">
    <text evidence="4">The sequence shown here is derived from an EMBL/GenBank/DDBJ whole genome shotgun (WGS) entry which is preliminary data.</text>
</comment>
<dbReference type="Proteomes" id="UP000688137">
    <property type="component" value="Unassembled WGS sequence"/>
</dbReference>
<evidence type="ECO:0000256" key="1">
    <source>
        <dbReference type="ARBA" id="ARBA00006347"/>
    </source>
</evidence>
<evidence type="ECO:0000259" key="3">
    <source>
        <dbReference type="PROSITE" id="PS51352"/>
    </source>
</evidence>
<feature type="domain" description="Thioredoxin" evidence="3">
    <location>
        <begin position="8"/>
        <end position="120"/>
    </location>
</feature>
<keyword evidence="5" id="KW-1185">Reference proteome</keyword>
<name>A0A8S1L268_PARPR</name>
<dbReference type="PANTHER" id="PTHR18929:SF219">
    <property type="entry name" value="THIOREDOXIN"/>
    <property type="match status" value="1"/>
</dbReference>
<dbReference type="GO" id="GO:0003756">
    <property type="term" value="F:protein disulfide isomerase activity"/>
    <property type="evidence" value="ECO:0007669"/>
    <property type="project" value="TreeGrafter"/>
</dbReference>
<reference evidence="4" key="1">
    <citation type="submission" date="2021-01" db="EMBL/GenBank/DDBJ databases">
        <authorList>
            <consortium name="Genoscope - CEA"/>
            <person name="William W."/>
        </authorList>
    </citation>
    <scope>NUCLEOTIDE SEQUENCE</scope>
</reference>
<proteinExistence type="inferred from homology"/>
<accession>A0A8S1L268</accession>
<sequence>MLFYLLLLFFLTYGSVQELNQKNFELFIDQYPYSLINFFKGYDCQKCDEVDKMIEQISFNFKDKVLGFGKINCTQQPSFTKRFGINKFPALIFFRQGDIEVYEGQKSYAELSQWLKENLRPLVHIIEDAHSLSEFLADKVALVYFAQENEFIDPFILMKMKEVNMKYSLFYMVLAKSPTLRDQFEIDDGTKLVIYPQNGEPKKYKGYIQDMENYLIQEALPLIYTGTNLEIQHILKNQLPFLLIFDERNQEYFEIAERNQYFVKLFIFDRKDTEAIQIFSQLLKLQIDTNFIYFHETKNKKTSQINKKEIQNVIWDYIDREDGIRFDI</sequence>
<feature type="chain" id="PRO_5035803871" description="Thioredoxin domain-containing protein" evidence="2">
    <location>
        <begin position="17"/>
        <end position="328"/>
    </location>
</feature>
<dbReference type="InterPro" id="IPR013766">
    <property type="entry name" value="Thioredoxin_domain"/>
</dbReference>
<dbReference type="CDD" id="cd02961">
    <property type="entry name" value="PDI_a_family"/>
    <property type="match status" value="1"/>
</dbReference>
<dbReference type="OMA" id="YFHETKN"/>
<keyword evidence="2" id="KW-0732">Signal</keyword>
<dbReference type="PANTHER" id="PTHR18929">
    <property type="entry name" value="PROTEIN DISULFIDE ISOMERASE"/>
    <property type="match status" value="1"/>
</dbReference>
<dbReference type="Pfam" id="PF00085">
    <property type="entry name" value="Thioredoxin"/>
    <property type="match status" value="1"/>
</dbReference>